<keyword evidence="2" id="KW-1185">Reference proteome</keyword>
<accession>A0ACB8F9P2</accession>
<organism evidence="1 2">
    <name type="scientific">Sphaerodactylus townsendi</name>
    <dbReference type="NCBI Taxonomy" id="933632"/>
    <lineage>
        <taxon>Eukaryota</taxon>
        <taxon>Metazoa</taxon>
        <taxon>Chordata</taxon>
        <taxon>Craniata</taxon>
        <taxon>Vertebrata</taxon>
        <taxon>Euteleostomi</taxon>
        <taxon>Lepidosauria</taxon>
        <taxon>Squamata</taxon>
        <taxon>Bifurcata</taxon>
        <taxon>Gekkota</taxon>
        <taxon>Sphaerodactylidae</taxon>
        <taxon>Sphaerodactylus</taxon>
    </lineage>
</organism>
<evidence type="ECO:0000313" key="1">
    <source>
        <dbReference type="EMBL" id="KAH8002152.1"/>
    </source>
</evidence>
<name>A0ACB8F9P2_9SAUR</name>
<sequence length="100" mass="10773">MDLFGDLPEPATTTTEKEEEREPVLFDDLPPVSSTDLGAGGSLLFDDLPPASSGNLASHSTEYVCPPVSHGKGVKRSSTEEKKNGSEERVEKKVLQVFLV</sequence>
<dbReference type="EMBL" id="CM037621">
    <property type="protein sequence ID" value="KAH8002152.1"/>
    <property type="molecule type" value="Genomic_DNA"/>
</dbReference>
<proteinExistence type="predicted"/>
<comment type="caution">
    <text evidence="1">The sequence shown here is derived from an EMBL/GenBank/DDBJ whole genome shotgun (WGS) entry which is preliminary data.</text>
</comment>
<gene>
    <name evidence="1" type="ORF">K3G42_020753</name>
</gene>
<reference evidence="1" key="1">
    <citation type="submission" date="2021-08" db="EMBL/GenBank/DDBJ databases">
        <title>The first chromosome-level gecko genome reveals the dynamic sex chromosomes of Neotropical dwarf geckos (Sphaerodactylidae: Sphaerodactylus).</title>
        <authorList>
            <person name="Pinto B.J."/>
            <person name="Keating S.E."/>
            <person name="Gamble T."/>
        </authorList>
    </citation>
    <scope>NUCLEOTIDE SEQUENCE</scope>
    <source>
        <strain evidence="1">TG3544</strain>
    </source>
</reference>
<protein>
    <submittedName>
        <fullName evidence="1">Uncharacterized protein</fullName>
    </submittedName>
</protein>
<evidence type="ECO:0000313" key="2">
    <source>
        <dbReference type="Proteomes" id="UP000827872"/>
    </source>
</evidence>
<dbReference type="Proteomes" id="UP000827872">
    <property type="component" value="Linkage Group LG08"/>
</dbReference>